<keyword evidence="12" id="KW-1185">Reference proteome</keyword>
<keyword evidence="9" id="KW-1003">Cell membrane</keyword>
<organism evidence="11 12">
    <name type="scientific">Naja naja</name>
    <name type="common">Indian cobra</name>
    <dbReference type="NCBI Taxonomy" id="35670"/>
    <lineage>
        <taxon>Eukaryota</taxon>
        <taxon>Metazoa</taxon>
        <taxon>Chordata</taxon>
        <taxon>Craniata</taxon>
        <taxon>Vertebrata</taxon>
        <taxon>Euteleostomi</taxon>
        <taxon>Lepidosauria</taxon>
        <taxon>Squamata</taxon>
        <taxon>Bifurcata</taxon>
        <taxon>Unidentata</taxon>
        <taxon>Episquamata</taxon>
        <taxon>Toxicofera</taxon>
        <taxon>Serpentes</taxon>
        <taxon>Colubroidea</taxon>
        <taxon>Elapidae</taxon>
        <taxon>Elapinae</taxon>
        <taxon>Naja</taxon>
    </lineage>
</organism>
<feature type="transmembrane region" description="Helical" evidence="9">
    <location>
        <begin position="63"/>
        <end position="84"/>
    </location>
</feature>
<protein>
    <recommendedName>
        <fullName evidence="9">Olfactory receptor</fullName>
    </recommendedName>
</protein>
<evidence type="ECO:0000256" key="3">
    <source>
        <dbReference type="ARBA" id="ARBA00022989"/>
    </source>
</evidence>
<reference evidence="11" key="1">
    <citation type="submission" date="2025-08" db="UniProtKB">
        <authorList>
            <consortium name="Ensembl"/>
        </authorList>
    </citation>
    <scope>IDENTIFICATION</scope>
</reference>
<dbReference type="PANTHER" id="PTHR48018">
    <property type="entry name" value="OLFACTORY RECEPTOR"/>
    <property type="match status" value="1"/>
</dbReference>
<dbReference type="OMA" id="VHTMTAT"/>
<keyword evidence="6 8" id="KW-0675">Receptor</keyword>
<dbReference type="GO" id="GO:0004984">
    <property type="term" value="F:olfactory receptor activity"/>
    <property type="evidence" value="ECO:0007669"/>
    <property type="project" value="InterPro"/>
</dbReference>
<proteinExistence type="inferred from homology"/>
<dbReference type="GO" id="GO:0004930">
    <property type="term" value="F:G protein-coupled receptor activity"/>
    <property type="evidence" value="ECO:0007669"/>
    <property type="project" value="UniProtKB-KW"/>
</dbReference>
<sequence>LDLIINFFNCSVTEFILTGLTEDSQLQFILFGTFSAVYAITLVGNLSMIILIRTSPSLHTPMYFFLTSLSFLDMCYTSSVTPNFLSNLLKEKKSISYGGCFTQLYFYALFGTTECYLLAVMAYDRYVAICSPLLYLIIMSQRKCVQLIAISYIAGFINASVHTITATTRLSFCGPNIIKSFYCEGPPLFALSCSDISLNYLLVFVFVGFNLMTTSLTVLTSYTYILVTILKIRSATSRKKAFSTCTSHLMVITIFYGCLSFMYARPSSRPNHNLDQMASVFYVVVTPMLNPLIYSMRNQEVRGAFRNILGRKLMLSRYDCPYPN</sequence>
<dbReference type="FunFam" id="1.20.1070.10:FF:000003">
    <property type="entry name" value="Olfactory receptor"/>
    <property type="match status" value="1"/>
</dbReference>
<comment type="subcellular location">
    <subcellularLocation>
        <location evidence="9">Cell membrane</location>
        <topology evidence="9">Multi-pass membrane protein</topology>
    </subcellularLocation>
    <subcellularLocation>
        <location evidence="1">Membrane</location>
        <topology evidence="1">Multi-pass membrane protein</topology>
    </subcellularLocation>
</comment>
<dbReference type="GeneTree" id="ENSGT01150000286921"/>
<evidence type="ECO:0000256" key="6">
    <source>
        <dbReference type="ARBA" id="ARBA00023170"/>
    </source>
</evidence>
<evidence type="ECO:0000256" key="1">
    <source>
        <dbReference type="ARBA" id="ARBA00004141"/>
    </source>
</evidence>
<dbReference type="Ensembl" id="ENSNNAT00000000785.1">
    <property type="protein sequence ID" value="ENSNNAP00000000745.1"/>
    <property type="gene ID" value="ENSNNAG00000000534.1"/>
</dbReference>
<dbReference type="InterPro" id="IPR017452">
    <property type="entry name" value="GPCR_Rhodpsn_7TM"/>
</dbReference>
<evidence type="ECO:0000259" key="10">
    <source>
        <dbReference type="PROSITE" id="PS50262"/>
    </source>
</evidence>
<dbReference type="GO" id="GO:0005886">
    <property type="term" value="C:plasma membrane"/>
    <property type="evidence" value="ECO:0007669"/>
    <property type="project" value="UniProtKB-SubCell"/>
</dbReference>
<evidence type="ECO:0000256" key="4">
    <source>
        <dbReference type="ARBA" id="ARBA00023040"/>
    </source>
</evidence>
<feature type="transmembrane region" description="Helical" evidence="9">
    <location>
        <begin position="200"/>
        <end position="229"/>
    </location>
</feature>
<evidence type="ECO:0000313" key="12">
    <source>
        <dbReference type="Proteomes" id="UP000694559"/>
    </source>
</evidence>
<name>A0A8C6V3Z0_NAJNA</name>
<evidence type="ECO:0000256" key="9">
    <source>
        <dbReference type="RuleBase" id="RU363047"/>
    </source>
</evidence>
<evidence type="ECO:0000256" key="5">
    <source>
        <dbReference type="ARBA" id="ARBA00023136"/>
    </source>
</evidence>
<dbReference type="PRINTS" id="PR00237">
    <property type="entry name" value="GPCRRHODOPSN"/>
</dbReference>
<dbReference type="Pfam" id="PF13853">
    <property type="entry name" value="7tm_4"/>
    <property type="match status" value="1"/>
</dbReference>
<feature type="transmembrane region" description="Helical" evidence="9">
    <location>
        <begin position="276"/>
        <end position="296"/>
    </location>
</feature>
<evidence type="ECO:0000256" key="8">
    <source>
        <dbReference type="RuleBase" id="RU000688"/>
    </source>
</evidence>
<dbReference type="Gene3D" id="1.20.1070.10">
    <property type="entry name" value="Rhodopsin 7-helix transmembrane proteins"/>
    <property type="match status" value="1"/>
</dbReference>
<feature type="transmembrane region" description="Helical" evidence="9">
    <location>
        <begin position="241"/>
        <end position="264"/>
    </location>
</feature>
<accession>A0A8C6V3Z0</accession>
<keyword evidence="2 8" id="KW-0812">Transmembrane</keyword>
<dbReference type="PRINTS" id="PR00245">
    <property type="entry name" value="OLFACTORYR"/>
</dbReference>
<dbReference type="AlphaFoldDB" id="A0A8C6V3Z0"/>
<keyword evidence="5 9" id="KW-0472">Membrane</keyword>
<evidence type="ECO:0000256" key="7">
    <source>
        <dbReference type="ARBA" id="ARBA00023224"/>
    </source>
</evidence>
<dbReference type="OrthoDB" id="9889152at2759"/>
<dbReference type="SUPFAM" id="SSF81321">
    <property type="entry name" value="Family A G protein-coupled receptor-like"/>
    <property type="match status" value="1"/>
</dbReference>
<keyword evidence="9" id="KW-0552">Olfaction</keyword>
<dbReference type="PROSITE" id="PS00237">
    <property type="entry name" value="G_PROTEIN_RECEP_F1_1"/>
    <property type="match status" value="1"/>
</dbReference>
<dbReference type="InterPro" id="IPR000276">
    <property type="entry name" value="GPCR_Rhodpsn"/>
</dbReference>
<evidence type="ECO:0000313" key="11">
    <source>
        <dbReference type="Ensembl" id="ENSNNAP00000000745.1"/>
    </source>
</evidence>
<feature type="transmembrane region" description="Helical" evidence="9">
    <location>
        <begin position="144"/>
        <end position="161"/>
    </location>
</feature>
<comment type="similarity">
    <text evidence="8">Belongs to the G-protein coupled receptor 1 family.</text>
</comment>
<evidence type="ECO:0000256" key="2">
    <source>
        <dbReference type="ARBA" id="ARBA00022692"/>
    </source>
</evidence>
<keyword evidence="9" id="KW-0716">Sensory transduction</keyword>
<dbReference type="SMART" id="SM01381">
    <property type="entry name" value="7TM_GPCR_Srsx"/>
    <property type="match status" value="1"/>
</dbReference>
<keyword evidence="4 8" id="KW-0297">G-protein coupled receptor</keyword>
<dbReference type="InterPro" id="IPR000725">
    <property type="entry name" value="Olfact_rcpt"/>
</dbReference>
<dbReference type="PROSITE" id="PS50262">
    <property type="entry name" value="G_PROTEIN_RECEP_F1_2"/>
    <property type="match status" value="1"/>
</dbReference>
<reference evidence="11" key="2">
    <citation type="submission" date="2025-09" db="UniProtKB">
        <authorList>
            <consortium name="Ensembl"/>
        </authorList>
    </citation>
    <scope>IDENTIFICATION</scope>
</reference>
<feature type="domain" description="G-protein coupled receptors family 1 profile" evidence="10">
    <location>
        <begin position="44"/>
        <end position="294"/>
    </location>
</feature>
<feature type="transmembrane region" description="Helical" evidence="9">
    <location>
        <begin position="104"/>
        <end position="123"/>
    </location>
</feature>
<feature type="transmembrane region" description="Helical" evidence="9">
    <location>
        <begin position="28"/>
        <end position="51"/>
    </location>
</feature>
<dbReference type="Proteomes" id="UP000694559">
    <property type="component" value="Unplaced"/>
</dbReference>
<keyword evidence="3 9" id="KW-1133">Transmembrane helix</keyword>
<keyword evidence="7 8" id="KW-0807">Transducer</keyword>